<dbReference type="PANTHER" id="PTHR36838">
    <property type="entry name" value="AUXIN EFFLUX CARRIER FAMILY PROTEIN"/>
    <property type="match status" value="1"/>
</dbReference>
<feature type="transmembrane region" description="Helical" evidence="8">
    <location>
        <begin position="246"/>
        <end position="265"/>
    </location>
</feature>
<comment type="similarity">
    <text evidence="2">Belongs to the auxin efflux carrier (TC 2.A.69) family.</text>
</comment>
<sequence>MPLFLIMIIGWFLRRLGMITAEVVQKVNQIVFYLALPASMFLDLATADIREVFDAKFVLFAVGVTVVGFIVAWVLGELVLKDKSQVGAFVQGAFRSNYVFIGVALVKNVLQVDDVAVAQLVIAFVIPFYNVLSVLALTTRGVTKEKVTVSRLLKNIATNPLIISILIALPFSLLRVQFPFLVTKTLDYCGTIATPLALMMIGANFNFGNIKSRLGGTLLACAYKLVLQGLIFIPIAVKLGFGTQELLVLLVMLCSPTAANSYIMAKNMGGDSELASSIIVGTTLFSVVTLTAWIFVFRTVGIL</sequence>
<keyword evidence="3" id="KW-0813">Transport</keyword>
<feature type="transmembrane region" description="Helical" evidence="8">
    <location>
        <begin position="217"/>
        <end position="237"/>
    </location>
</feature>
<evidence type="ECO:0000256" key="4">
    <source>
        <dbReference type="ARBA" id="ARBA00022475"/>
    </source>
</evidence>
<keyword evidence="6 8" id="KW-1133">Transmembrane helix</keyword>
<organism evidence="9 10">
    <name type="scientific">Feifania hominis</name>
    <dbReference type="NCBI Taxonomy" id="2763660"/>
    <lineage>
        <taxon>Bacteria</taxon>
        <taxon>Bacillati</taxon>
        <taxon>Bacillota</taxon>
        <taxon>Clostridia</taxon>
        <taxon>Eubacteriales</taxon>
        <taxon>Feifaniaceae</taxon>
        <taxon>Feifania</taxon>
    </lineage>
</organism>
<dbReference type="EMBL" id="JACRSP010000002">
    <property type="protein sequence ID" value="MBC8536431.1"/>
    <property type="molecule type" value="Genomic_DNA"/>
</dbReference>
<dbReference type="InterPro" id="IPR038770">
    <property type="entry name" value="Na+/solute_symporter_sf"/>
</dbReference>
<feature type="transmembrane region" description="Helical" evidence="8">
    <location>
        <begin position="277"/>
        <end position="297"/>
    </location>
</feature>
<comment type="caution">
    <text evidence="9">The sequence shown here is derived from an EMBL/GenBank/DDBJ whole genome shotgun (WGS) entry which is preliminary data.</text>
</comment>
<dbReference type="Proteomes" id="UP000620366">
    <property type="component" value="Unassembled WGS sequence"/>
</dbReference>
<evidence type="ECO:0000256" key="3">
    <source>
        <dbReference type="ARBA" id="ARBA00022448"/>
    </source>
</evidence>
<keyword evidence="5 8" id="KW-0812">Transmembrane</keyword>
<evidence type="ECO:0000256" key="5">
    <source>
        <dbReference type="ARBA" id="ARBA00022692"/>
    </source>
</evidence>
<evidence type="ECO:0000256" key="1">
    <source>
        <dbReference type="ARBA" id="ARBA00004651"/>
    </source>
</evidence>
<dbReference type="Pfam" id="PF03547">
    <property type="entry name" value="Mem_trans"/>
    <property type="match status" value="1"/>
</dbReference>
<feature type="transmembrane region" description="Helical" evidence="8">
    <location>
        <begin position="57"/>
        <end position="76"/>
    </location>
</feature>
<feature type="transmembrane region" description="Helical" evidence="8">
    <location>
        <begin position="156"/>
        <end position="174"/>
    </location>
</feature>
<reference evidence="9" key="1">
    <citation type="submission" date="2020-08" db="EMBL/GenBank/DDBJ databases">
        <title>Genome public.</title>
        <authorList>
            <person name="Liu C."/>
            <person name="Sun Q."/>
        </authorList>
    </citation>
    <scope>NUCLEOTIDE SEQUENCE</scope>
    <source>
        <strain evidence="9">BX7</strain>
    </source>
</reference>
<feature type="transmembrane region" description="Helical" evidence="8">
    <location>
        <begin position="186"/>
        <end position="205"/>
    </location>
</feature>
<accession>A0A926DDY4</accession>
<dbReference type="InterPro" id="IPR004776">
    <property type="entry name" value="Mem_transp_PIN-like"/>
</dbReference>
<feature type="transmembrane region" description="Helical" evidence="8">
    <location>
        <begin position="115"/>
        <end position="136"/>
    </location>
</feature>
<evidence type="ECO:0000256" key="6">
    <source>
        <dbReference type="ARBA" id="ARBA00022989"/>
    </source>
</evidence>
<proteinExistence type="inferred from homology"/>
<keyword evidence="4" id="KW-1003">Cell membrane</keyword>
<dbReference type="GO" id="GO:0005886">
    <property type="term" value="C:plasma membrane"/>
    <property type="evidence" value="ECO:0007669"/>
    <property type="project" value="UniProtKB-SubCell"/>
</dbReference>
<dbReference type="PANTHER" id="PTHR36838:SF4">
    <property type="entry name" value="AUXIN EFFLUX CARRIER FAMILY PROTEIN"/>
    <property type="match status" value="1"/>
</dbReference>
<dbReference type="Gene3D" id="1.20.1530.20">
    <property type="match status" value="1"/>
</dbReference>
<name>A0A926DDY4_9FIRM</name>
<dbReference type="AlphaFoldDB" id="A0A926DDY4"/>
<evidence type="ECO:0000313" key="10">
    <source>
        <dbReference type="Proteomes" id="UP000620366"/>
    </source>
</evidence>
<keyword evidence="7 8" id="KW-0472">Membrane</keyword>
<feature type="transmembrane region" description="Helical" evidence="8">
    <location>
        <begin position="27"/>
        <end position="45"/>
    </location>
</feature>
<gene>
    <name evidence="9" type="ORF">H8695_06965</name>
</gene>
<evidence type="ECO:0000313" key="9">
    <source>
        <dbReference type="EMBL" id="MBC8536431.1"/>
    </source>
</evidence>
<feature type="transmembrane region" description="Helical" evidence="8">
    <location>
        <begin position="88"/>
        <end position="106"/>
    </location>
</feature>
<keyword evidence="10" id="KW-1185">Reference proteome</keyword>
<evidence type="ECO:0000256" key="2">
    <source>
        <dbReference type="ARBA" id="ARBA00010145"/>
    </source>
</evidence>
<evidence type="ECO:0000256" key="8">
    <source>
        <dbReference type="SAM" id="Phobius"/>
    </source>
</evidence>
<dbReference type="GO" id="GO:0055085">
    <property type="term" value="P:transmembrane transport"/>
    <property type="evidence" value="ECO:0007669"/>
    <property type="project" value="InterPro"/>
</dbReference>
<protein>
    <submittedName>
        <fullName evidence="9">AEC family transporter</fullName>
    </submittedName>
</protein>
<evidence type="ECO:0000256" key="7">
    <source>
        <dbReference type="ARBA" id="ARBA00023136"/>
    </source>
</evidence>
<comment type="subcellular location">
    <subcellularLocation>
        <location evidence="1">Cell membrane</location>
        <topology evidence="1">Multi-pass membrane protein</topology>
    </subcellularLocation>
</comment>